<gene>
    <name evidence="8" type="ORF">ACFYTF_16255</name>
</gene>
<feature type="transmembrane region" description="Helical" evidence="6">
    <location>
        <begin position="43"/>
        <end position="66"/>
    </location>
</feature>
<keyword evidence="4 6" id="KW-1133">Transmembrane helix</keyword>
<feature type="domain" description="RDD" evidence="7">
    <location>
        <begin position="10"/>
        <end position="140"/>
    </location>
</feature>
<accession>A0ABW6PPQ5</accession>
<evidence type="ECO:0000256" key="2">
    <source>
        <dbReference type="ARBA" id="ARBA00022475"/>
    </source>
</evidence>
<dbReference type="Proteomes" id="UP001601444">
    <property type="component" value="Unassembled WGS sequence"/>
</dbReference>
<dbReference type="InterPro" id="IPR051791">
    <property type="entry name" value="Pra-immunoreactive"/>
</dbReference>
<dbReference type="EMBL" id="JBIAMX010000009">
    <property type="protein sequence ID" value="MFF0544384.1"/>
    <property type="molecule type" value="Genomic_DNA"/>
</dbReference>
<keyword evidence="9" id="KW-1185">Reference proteome</keyword>
<sequence length="147" mass="15511">MTTNSPTTPAGIGRRALARFIAWVVAGVVGAMVFWVLERLTDLPAWLAVIPGAGFAFLYFVTFEVLSGSTPGKKLVGVRVRGADGAAKPTVLESAKRNAYMLFNLIPWIGGLLWFASAIGVAVTAATSSTKQGWHDNFAGGTQVAKN</sequence>
<feature type="transmembrane region" description="Helical" evidence="6">
    <location>
        <begin position="105"/>
        <end position="126"/>
    </location>
</feature>
<comment type="caution">
    <text evidence="8">The sequence shown here is derived from an EMBL/GenBank/DDBJ whole genome shotgun (WGS) entry which is preliminary data.</text>
</comment>
<organism evidence="8 9">
    <name type="scientific">Nocardia thailandica</name>
    <dbReference type="NCBI Taxonomy" id="257275"/>
    <lineage>
        <taxon>Bacteria</taxon>
        <taxon>Bacillati</taxon>
        <taxon>Actinomycetota</taxon>
        <taxon>Actinomycetes</taxon>
        <taxon>Mycobacteriales</taxon>
        <taxon>Nocardiaceae</taxon>
        <taxon>Nocardia</taxon>
    </lineage>
</organism>
<evidence type="ECO:0000313" key="8">
    <source>
        <dbReference type="EMBL" id="MFF0544384.1"/>
    </source>
</evidence>
<dbReference type="PANTHER" id="PTHR36115:SF4">
    <property type="entry name" value="MEMBRANE PROTEIN"/>
    <property type="match status" value="1"/>
</dbReference>
<keyword evidence="2" id="KW-1003">Cell membrane</keyword>
<dbReference type="InterPro" id="IPR010432">
    <property type="entry name" value="RDD"/>
</dbReference>
<evidence type="ECO:0000256" key="1">
    <source>
        <dbReference type="ARBA" id="ARBA00004651"/>
    </source>
</evidence>
<keyword evidence="3 6" id="KW-0812">Transmembrane</keyword>
<keyword evidence="5 6" id="KW-0472">Membrane</keyword>
<comment type="subcellular location">
    <subcellularLocation>
        <location evidence="1">Cell membrane</location>
        <topology evidence="1">Multi-pass membrane protein</topology>
    </subcellularLocation>
</comment>
<dbReference type="Pfam" id="PF06271">
    <property type="entry name" value="RDD"/>
    <property type="match status" value="1"/>
</dbReference>
<reference evidence="8 9" key="1">
    <citation type="submission" date="2024-10" db="EMBL/GenBank/DDBJ databases">
        <title>The Natural Products Discovery Center: Release of the First 8490 Sequenced Strains for Exploring Actinobacteria Biosynthetic Diversity.</title>
        <authorList>
            <person name="Kalkreuter E."/>
            <person name="Kautsar S.A."/>
            <person name="Yang D."/>
            <person name="Bader C.D."/>
            <person name="Teijaro C.N."/>
            <person name="Fluegel L."/>
            <person name="Davis C.M."/>
            <person name="Simpson J.R."/>
            <person name="Lauterbach L."/>
            <person name="Steele A.D."/>
            <person name="Gui C."/>
            <person name="Meng S."/>
            <person name="Li G."/>
            <person name="Viehrig K."/>
            <person name="Ye F."/>
            <person name="Su P."/>
            <person name="Kiefer A.F."/>
            <person name="Nichols A."/>
            <person name="Cepeda A.J."/>
            <person name="Yan W."/>
            <person name="Fan B."/>
            <person name="Jiang Y."/>
            <person name="Adhikari A."/>
            <person name="Zheng C.-J."/>
            <person name="Schuster L."/>
            <person name="Cowan T.M."/>
            <person name="Smanski M.J."/>
            <person name="Chevrette M.G."/>
            <person name="De Carvalho L.P.S."/>
            <person name="Shen B."/>
        </authorList>
    </citation>
    <scope>NUCLEOTIDE SEQUENCE [LARGE SCALE GENOMIC DNA]</scope>
    <source>
        <strain evidence="8 9">NPDC004045</strain>
    </source>
</reference>
<evidence type="ECO:0000256" key="5">
    <source>
        <dbReference type="ARBA" id="ARBA00023136"/>
    </source>
</evidence>
<proteinExistence type="predicted"/>
<evidence type="ECO:0000313" key="9">
    <source>
        <dbReference type="Proteomes" id="UP001601444"/>
    </source>
</evidence>
<dbReference type="PANTHER" id="PTHR36115">
    <property type="entry name" value="PROLINE-RICH ANTIGEN HOMOLOG-RELATED"/>
    <property type="match status" value="1"/>
</dbReference>
<dbReference type="RefSeq" id="WP_387700953.1">
    <property type="nucleotide sequence ID" value="NZ_JBIAMX010000009.1"/>
</dbReference>
<evidence type="ECO:0000256" key="6">
    <source>
        <dbReference type="SAM" id="Phobius"/>
    </source>
</evidence>
<evidence type="ECO:0000256" key="3">
    <source>
        <dbReference type="ARBA" id="ARBA00022692"/>
    </source>
</evidence>
<name>A0ABW6PPQ5_9NOCA</name>
<evidence type="ECO:0000259" key="7">
    <source>
        <dbReference type="Pfam" id="PF06271"/>
    </source>
</evidence>
<feature type="transmembrane region" description="Helical" evidence="6">
    <location>
        <begin position="20"/>
        <end position="37"/>
    </location>
</feature>
<evidence type="ECO:0000256" key="4">
    <source>
        <dbReference type="ARBA" id="ARBA00022989"/>
    </source>
</evidence>
<protein>
    <submittedName>
        <fullName evidence="8">RDD family protein</fullName>
    </submittedName>
</protein>